<dbReference type="AlphaFoldDB" id="A0A183DFP1"/>
<dbReference type="PANTHER" id="PTHR16166">
    <property type="entry name" value="VACUOLAR PROTEIN SORTING-ASSOCIATED PROTEIN VPS13"/>
    <property type="match status" value="1"/>
</dbReference>
<accession>A0A183DFP1</accession>
<comment type="similarity">
    <text evidence="1">Belongs to the VPS13 family.</text>
</comment>
<dbReference type="PANTHER" id="PTHR16166:SF93">
    <property type="entry name" value="INTERMEMBRANE LIPID TRANSFER PROTEIN VPS13"/>
    <property type="match status" value="1"/>
</dbReference>
<dbReference type="GO" id="GO:0045053">
    <property type="term" value="P:protein retention in Golgi apparatus"/>
    <property type="evidence" value="ECO:0007669"/>
    <property type="project" value="TreeGrafter"/>
</dbReference>
<organism evidence="2">
    <name type="scientific">Gongylonema pulchrum</name>
    <dbReference type="NCBI Taxonomy" id="637853"/>
    <lineage>
        <taxon>Eukaryota</taxon>
        <taxon>Metazoa</taxon>
        <taxon>Ecdysozoa</taxon>
        <taxon>Nematoda</taxon>
        <taxon>Chromadorea</taxon>
        <taxon>Rhabditida</taxon>
        <taxon>Spirurina</taxon>
        <taxon>Spiruromorpha</taxon>
        <taxon>Spiruroidea</taxon>
        <taxon>Gongylonematidae</taxon>
        <taxon>Gongylonema</taxon>
    </lineage>
</organism>
<dbReference type="GO" id="GO:0006623">
    <property type="term" value="P:protein targeting to vacuole"/>
    <property type="evidence" value="ECO:0007669"/>
    <property type="project" value="TreeGrafter"/>
</dbReference>
<reference evidence="2" key="1">
    <citation type="submission" date="2016-06" db="UniProtKB">
        <authorList>
            <consortium name="WormBaseParasite"/>
        </authorList>
    </citation>
    <scope>IDENTIFICATION</scope>
</reference>
<name>A0A183DFP1_9BILA</name>
<evidence type="ECO:0000313" key="2">
    <source>
        <dbReference type="WBParaSite" id="GPUH_0000754101-mRNA-1"/>
    </source>
</evidence>
<protein>
    <submittedName>
        <fullName evidence="2">DPPIV_N domain-containing protein</fullName>
    </submittedName>
</protein>
<sequence>LIDESSSVIKFETFEPGMAPAIIMNATDKPVEFSQKGARSKTTLGPWESCAFTWTDVTRDRELEWKSGDANYSDPLIRNTFEDYKPVKSSDTHYYWVSFLNGRQRVYLFTNDLAVMTTAHEAYEVERATLSLEMSLQGIGVSVVDNFKTEEIAYMGIASSAIIWEQFVKTRFRYLLKLIDPIRTGFRLLCAKYCY</sequence>
<proteinExistence type="inferred from homology"/>
<dbReference type="InterPro" id="IPR026847">
    <property type="entry name" value="VPS13"/>
</dbReference>
<evidence type="ECO:0000256" key="1">
    <source>
        <dbReference type="ARBA" id="ARBA00006545"/>
    </source>
</evidence>
<dbReference type="WBParaSite" id="GPUH_0000754101-mRNA-1">
    <property type="protein sequence ID" value="GPUH_0000754101-mRNA-1"/>
    <property type="gene ID" value="GPUH_0000754101"/>
</dbReference>